<name>A0A6N6MRC3_9HYPH</name>
<keyword evidence="6 9" id="KW-0133">Cell shape</keyword>
<accession>A0A6N6MRC3</accession>
<dbReference type="InterPro" id="IPR005490">
    <property type="entry name" value="LD_TPept_cat_dom"/>
</dbReference>
<dbReference type="GO" id="GO:0018104">
    <property type="term" value="P:peptidoglycan-protein cross-linking"/>
    <property type="evidence" value="ECO:0007669"/>
    <property type="project" value="TreeGrafter"/>
</dbReference>
<keyword evidence="12" id="KW-1185">Reference proteome</keyword>
<dbReference type="PANTHER" id="PTHR30582:SF24">
    <property type="entry name" value="L,D-TRANSPEPTIDASE ERFK_SRFK-RELATED"/>
    <property type="match status" value="1"/>
</dbReference>
<reference evidence="11 12" key="1">
    <citation type="submission" date="2019-09" db="EMBL/GenBank/DDBJ databases">
        <title>YIM 132548 draft genome.</title>
        <authorList>
            <person name="Jiang L."/>
        </authorList>
    </citation>
    <scope>NUCLEOTIDE SEQUENCE [LARGE SCALE GENOMIC DNA]</scope>
    <source>
        <strain evidence="11 12">YIM 132548</strain>
    </source>
</reference>
<evidence type="ECO:0000256" key="6">
    <source>
        <dbReference type="ARBA" id="ARBA00022960"/>
    </source>
</evidence>
<dbReference type="InterPro" id="IPR050979">
    <property type="entry name" value="LD-transpeptidase"/>
</dbReference>
<dbReference type="GO" id="GO:0016757">
    <property type="term" value="F:glycosyltransferase activity"/>
    <property type="evidence" value="ECO:0007669"/>
    <property type="project" value="UniProtKB-KW"/>
</dbReference>
<dbReference type="Pfam" id="PF03734">
    <property type="entry name" value="YkuD"/>
    <property type="match status" value="1"/>
</dbReference>
<evidence type="ECO:0000256" key="8">
    <source>
        <dbReference type="ARBA" id="ARBA00023316"/>
    </source>
</evidence>
<dbReference type="GO" id="GO:0071555">
    <property type="term" value="P:cell wall organization"/>
    <property type="evidence" value="ECO:0007669"/>
    <property type="project" value="UniProtKB-UniRule"/>
</dbReference>
<evidence type="ECO:0000256" key="1">
    <source>
        <dbReference type="ARBA" id="ARBA00004752"/>
    </source>
</evidence>
<evidence type="ECO:0000256" key="3">
    <source>
        <dbReference type="ARBA" id="ARBA00022676"/>
    </source>
</evidence>
<feature type="domain" description="L,D-TPase catalytic" evidence="10">
    <location>
        <begin position="99"/>
        <end position="236"/>
    </location>
</feature>
<proteinExistence type="inferred from homology"/>
<dbReference type="SUPFAM" id="SSF141523">
    <property type="entry name" value="L,D-transpeptidase catalytic domain-like"/>
    <property type="match status" value="1"/>
</dbReference>
<dbReference type="GO" id="GO:0008360">
    <property type="term" value="P:regulation of cell shape"/>
    <property type="evidence" value="ECO:0007669"/>
    <property type="project" value="UniProtKB-UniRule"/>
</dbReference>
<keyword evidence="5" id="KW-0378">Hydrolase</keyword>
<evidence type="ECO:0000313" key="12">
    <source>
        <dbReference type="Proteomes" id="UP000441523"/>
    </source>
</evidence>
<evidence type="ECO:0000313" key="11">
    <source>
        <dbReference type="EMBL" id="KAB1074295.1"/>
    </source>
</evidence>
<comment type="caution">
    <text evidence="11">The sequence shown here is derived from an EMBL/GenBank/DDBJ whole genome shotgun (WGS) entry which is preliminary data.</text>
</comment>
<dbReference type="Proteomes" id="UP000441523">
    <property type="component" value="Unassembled WGS sequence"/>
</dbReference>
<dbReference type="PANTHER" id="PTHR30582">
    <property type="entry name" value="L,D-TRANSPEPTIDASE"/>
    <property type="match status" value="1"/>
</dbReference>
<keyword evidence="4" id="KW-0808">Transferase</keyword>
<dbReference type="GO" id="GO:0005576">
    <property type="term" value="C:extracellular region"/>
    <property type="evidence" value="ECO:0007669"/>
    <property type="project" value="TreeGrafter"/>
</dbReference>
<dbReference type="Gene3D" id="2.40.440.10">
    <property type="entry name" value="L,D-transpeptidase catalytic domain-like"/>
    <property type="match status" value="1"/>
</dbReference>
<evidence type="ECO:0000256" key="9">
    <source>
        <dbReference type="PROSITE-ProRule" id="PRU01373"/>
    </source>
</evidence>
<keyword evidence="7 9" id="KW-0573">Peptidoglycan synthesis</keyword>
<feature type="active site" description="Proton donor/acceptor" evidence="9">
    <location>
        <position position="196"/>
    </location>
</feature>
<organism evidence="11 12">
    <name type="scientific">Methylobacterium planeticum</name>
    <dbReference type="NCBI Taxonomy" id="2615211"/>
    <lineage>
        <taxon>Bacteria</taxon>
        <taxon>Pseudomonadati</taxon>
        <taxon>Pseudomonadota</taxon>
        <taxon>Alphaproteobacteria</taxon>
        <taxon>Hyphomicrobiales</taxon>
        <taxon>Methylobacteriaceae</taxon>
        <taxon>Methylobacterium</taxon>
    </lineage>
</organism>
<keyword evidence="8 9" id="KW-0961">Cell wall biogenesis/degradation</keyword>
<sequence>MTVTPSTSQARADGRSATRSWAGPLRILILPILLAGLAGGCVAVEPRGEVARAAPNAAFTAMYGARPDERFALPATDIAGVDPRYFRQEVAYPRNDAPGTLVVDPGNKVLYLVRENGRALRYGVGVGKAGLAWSGKARVGRKAEWPRWTPTSDMIAREPERNAPWRGGMAGGLANPLGPRALYLFEGNRDTLYRIHGTTEPATIGTNVSSGCIRMFNQDVIDLYGRVPTDTEVVVLDADDHVEPAMAERDVAEASEATPRRRL</sequence>
<dbReference type="UniPathway" id="UPA00219"/>
<comment type="pathway">
    <text evidence="1 9">Cell wall biogenesis; peptidoglycan biosynthesis.</text>
</comment>
<dbReference type="EMBL" id="VZZJ01000005">
    <property type="protein sequence ID" value="KAB1074295.1"/>
    <property type="molecule type" value="Genomic_DNA"/>
</dbReference>
<evidence type="ECO:0000256" key="7">
    <source>
        <dbReference type="ARBA" id="ARBA00022984"/>
    </source>
</evidence>
<feature type="active site" description="Nucleophile" evidence="9">
    <location>
        <position position="212"/>
    </location>
</feature>
<evidence type="ECO:0000256" key="2">
    <source>
        <dbReference type="ARBA" id="ARBA00005992"/>
    </source>
</evidence>
<evidence type="ECO:0000256" key="5">
    <source>
        <dbReference type="ARBA" id="ARBA00022801"/>
    </source>
</evidence>
<keyword evidence="3" id="KW-0328">Glycosyltransferase</keyword>
<dbReference type="PROSITE" id="PS52029">
    <property type="entry name" value="LD_TPASE"/>
    <property type="match status" value="1"/>
</dbReference>
<dbReference type="InterPro" id="IPR038063">
    <property type="entry name" value="Transpep_catalytic_dom"/>
</dbReference>
<dbReference type="RefSeq" id="WP_150962692.1">
    <property type="nucleotide sequence ID" value="NZ_VZZJ01000005.1"/>
</dbReference>
<dbReference type="CDD" id="cd16913">
    <property type="entry name" value="YkuD_like"/>
    <property type="match status" value="1"/>
</dbReference>
<protein>
    <submittedName>
        <fullName evidence="11">L,D-transpeptidase</fullName>
    </submittedName>
</protein>
<comment type="similarity">
    <text evidence="2">Belongs to the YkuD family.</text>
</comment>
<dbReference type="GO" id="GO:0071972">
    <property type="term" value="F:peptidoglycan L,D-transpeptidase activity"/>
    <property type="evidence" value="ECO:0007669"/>
    <property type="project" value="TreeGrafter"/>
</dbReference>
<dbReference type="AlphaFoldDB" id="A0A6N6MRC3"/>
<evidence type="ECO:0000256" key="4">
    <source>
        <dbReference type="ARBA" id="ARBA00022679"/>
    </source>
</evidence>
<dbReference type="FunFam" id="2.40.440.10:FF:000002">
    <property type="entry name" value="L,D-transpeptidase ErfK/SrfK"/>
    <property type="match status" value="1"/>
</dbReference>
<gene>
    <name evidence="11" type="ORF">F6X51_07915</name>
</gene>
<evidence type="ECO:0000259" key="10">
    <source>
        <dbReference type="PROSITE" id="PS52029"/>
    </source>
</evidence>